<comment type="caution">
    <text evidence="2">The sequence shown here is derived from an EMBL/GenBank/DDBJ whole genome shotgun (WGS) entry which is preliminary data.</text>
</comment>
<dbReference type="Pfam" id="PF17295">
    <property type="entry name" value="DUF5348"/>
    <property type="match status" value="1"/>
</dbReference>
<dbReference type="Proteomes" id="UP000187172">
    <property type="component" value="Unassembled WGS sequence"/>
</dbReference>
<dbReference type="InterPro" id="IPR035255">
    <property type="entry name" value="DUF5348"/>
</dbReference>
<dbReference type="AlphaFoldDB" id="A0A1R1F127"/>
<protein>
    <recommendedName>
        <fullName evidence="1">DUF5348 domain-containing protein</fullName>
    </recommendedName>
</protein>
<sequence length="147" mass="16264">MTKDTMLQELLNLEAHLKEITHGLRQIDGTWSEHFDPADPDDMYLCSTFAKVEDELSAVRRLIQGIGARVIAQGTLIKTADGQYTVGNTGIMLTAGSAVEVLFRSSEQDAEWIESGVELCGEEYALTGFPRLDLEGLTVRVKQYPSE</sequence>
<evidence type="ECO:0000259" key="1">
    <source>
        <dbReference type="Pfam" id="PF17295"/>
    </source>
</evidence>
<accession>A0A1R1F127</accession>
<organism evidence="2 3">
    <name type="scientific">Paenibacillus rhizosphaerae</name>
    <dbReference type="NCBI Taxonomy" id="297318"/>
    <lineage>
        <taxon>Bacteria</taxon>
        <taxon>Bacillati</taxon>
        <taxon>Bacillota</taxon>
        <taxon>Bacilli</taxon>
        <taxon>Bacillales</taxon>
        <taxon>Paenibacillaceae</taxon>
        <taxon>Paenibacillus</taxon>
    </lineage>
</organism>
<dbReference type="EMBL" id="MRTP01000001">
    <property type="protein sequence ID" value="OMF57774.1"/>
    <property type="molecule type" value="Genomic_DNA"/>
</dbReference>
<proteinExistence type="predicted"/>
<gene>
    <name evidence="2" type="ORF">BK138_04065</name>
</gene>
<keyword evidence="3" id="KW-1185">Reference proteome</keyword>
<evidence type="ECO:0000313" key="2">
    <source>
        <dbReference type="EMBL" id="OMF57774.1"/>
    </source>
</evidence>
<dbReference type="RefSeq" id="WP_076166183.1">
    <property type="nucleotide sequence ID" value="NZ_MRTP01000001.1"/>
</dbReference>
<feature type="domain" description="DUF5348" evidence="1">
    <location>
        <begin position="74"/>
        <end position="141"/>
    </location>
</feature>
<dbReference type="Gene3D" id="2.40.10.390">
    <property type="match status" value="1"/>
</dbReference>
<evidence type="ECO:0000313" key="3">
    <source>
        <dbReference type="Proteomes" id="UP000187172"/>
    </source>
</evidence>
<name>A0A1R1F127_9BACL</name>
<reference evidence="2 3" key="1">
    <citation type="submission" date="2016-11" db="EMBL/GenBank/DDBJ databases">
        <title>Paenibacillus species isolates.</title>
        <authorList>
            <person name="Beno S.M."/>
        </authorList>
    </citation>
    <scope>NUCLEOTIDE SEQUENCE [LARGE SCALE GENOMIC DNA]</scope>
    <source>
        <strain evidence="2 3">FSL R5-0378</strain>
    </source>
</reference>